<accession>A0A645BH03</accession>
<keyword evidence="1" id="KW-0472">Membrane</keyword>
<name>A0A645BH03_9ZZZZ</name>
<evidence type="ECO:0000256" key="1">
    <source>
        <dbReference type="SAM" id="Phobius"/>
    </source>
</evidence>
<organism evidence="2">
    <name type="scientific">bioreactor metagenome</name>
    <dbReference type="NCBI Taxonomy" id="1076179"/>
    <lineage>
        <taxon>unclassified sequences</taxon>
        <taxon>metagenomes</taxon>
        <taxon>ecological metagenomes</taxon>
    </lineage>
</organism>
<dbReference type="AlphaFoldDB" id="A0A645BH03"/>
<proteinExistence type="predicted"/>
<protein>
    <submittedName>
        <fullName evidence="2">Uncharacterized protein</fullName>
    </submittedName>
</protein>
<comment type="caution">
    <text evidence="2">The sequence shown here is derived from an EMBL/GenBank/DDBJ whole genome shotgun (WGS) entry which is preliminary data.</text>
</comment>
<evidence type="ECO:0000313" key="2">
    <source>
        <dbReference type="EMBL" id="MPM64388.1"/>
    </source>
</evidence>
<keyword evidence="1" id="KW-1133">Transmembrane helix</keyword>
<reference evidence="2" key="1">
    <citation type="submission" date="2019-08" db="EMBL/GenBank/DDBJ databases">
        <authorList>
            <person name="Kucharzyk K."/>
            <person name="Murdoch R.W."/>
            <person name="Higgins S."/>
            <person name="Loffler F."/>
        </authorList>
    </citation>
    <scope>NUCLEOTIDE SEQUENCE</scope>
</reference>
<keyword evidence="1" id="KW-0812">Transmembrane</keyword>
<dbReference type="EMBL" id="VSSQ01019922">
    <property type="protein sequence ID" value="MPM64388.1"/>
    <property type="molecule type" value="Genomic_DNA"/>
</dbReference>
<feature type="transmembrane region" description="Helical" evidence="1">
    <location>
        <begin position="12"/>
        <end position="34"/>
    </location>
</feature>
<gene>
    <name evidence="2" type="ORF">SDC9_111274</name>
</gene>
<sequence>MHFTHLSKRHLAVFFIDFVIFGVELAHQLGHLHIPFGIFRRRPRNYERSTRLIDENVIHLIHNGKVMTSLYPFFQRHGQVIA</sequence>